<accession>D0P098</accession>
<sequence>MVMSWVPTVWCQMPDSVVQKSIGKCVFNDDPDSWFITRHNVNGTRFRQEWSVVSLDDQALCSISNNNANEDEVDELLDAFDEVWIEN</sequence>
<proteinExistence type="predicted"/>
<dbReference type="AlphaFoldDB" id="D0P098"/>
<dbReference type="KEGG" id="pif:PITG_19421"/>
<dbReference type="HOGENOM" id="CLU_2611259_0_0_1"/>
<dbReference type="InParanoid" id="D0P098"/>
<protein>
    <submittedName>
        <fullName evidence="1">Uncharacterized protein</fullName>
    </submittedName>
</protein>
<dbReference type="EMBL" id="DS028214">
    <property type="protein sequence ID" value="EEY70276.1"/>
    <property type="molecule type" value="Genomic_DNA"/>
</dbReference>
<dbReference type="Proteomes" id="UP000006643">
    <property type="component" value="Unassembled WGS sequence"/>
</dbReference>
<reference evidence="2" key="1">
    <citation type="journal article" date="2009" name="Nature">
        <title>Genome sequence and analysis of the Irish potato famine pathogen Phytophthora infestans.</title>
        <authorList>
            <consortium name="The Broad Institute Genome Sequencing Platform"/>
            <person name="Haas B.J."/>
            <person name="Kamoun S."/>
            <person name="Zody M.C."/>
            <person name="Jiang R.H."/>
            <person name="Handsaker R.E."/>
            <person name="Cano L.M."/>
            <person name="Grabherr M."/>
            <person name="Kodira C.D."/>
            <person name="Raffaele S."/>
            <person name="Torto-Alalibo T."/>
            <person name="Bozkurt T.O."/>
            <person name="Ah-Fong A.M."/>
            <person name="Alvarado L."/>
            <person name="Anderson V.L."/>
            <person name="Armstrong M.R."/>
            <person name="Avrova A."/>
            <person name="Baxter L."/>
            <person name="Beynon J."/>
            <person name="Boevink P.C."/>
            <person name="Bollmann S.R."/>
            <person name="Bos J.I."/>
            <person name="Bulone V."/>
            <person name="Cai G."/>
            <person name="Cakir C."/>
            <person name="Carrington J.C."/>
            <person name="Chawner M."/>
            <person name="Conti L."/>
            <person name="Costanzo S."/>
            <person name="Ewan R."/>
            <person name="Fahlgren N."/>
            <person name="Fischbach M.A."/>
            <person name="Fugelstad J."/>
            <person name="Gilroy E.M."/>
            <person name="Gnerre S."/>
            <person name="Green P.J."/>
            <person name="Grenville-Briggs L.J."/>
            <person name="Griffith J."/>
            <person name="Grunwald N.J."/>
            <person name="Horn K."/>
            <person name="Horner N.R."/>
            <person name="Hu C.H."/>
            <person name="Huitema E."/>
            <person name="Jeong D.H."/>
            <person name="Jones A.M."/>
            <person name="Jones J.D."/>
            <person name="Jones R.W."/>
            <person name="Karlsson E.K."/>
            <person name="Kunjeti S.G."/>
            <person name="Lamour K."/>
            <person name="Liu Z."/>
            <person name="Ma L."/>
            <person name="Maclean D."/>
            <person name="Chibucos M.C."/>
            <person name="McDonald H."/>
            <person name="McWalters J."/>
            <person name="Meijer H.J."/>
            <person name="Morgan W."/>
            <person name="Morris P.F."/>
            <person name="Munro C.A."/>
            <person name="O'Neill K."/>
            <person name="Ospina-Giraldo M."/>
            <person name="Pinzon A."/>
            <person name="Pritchard L."/>
            <person name="Ramsahoye B."/>
            <person name="Ren Q."/>
            <person name="Restrepo S."/>
            <person name="Roy S."/>
            <person name="Sadanandom A."/>
            <person name="Savidor A."/>
            <person name="Schornack S."/>
            <person name="Schwartz D.C."/>
            <person name="Schumann U.D."/>
            <person name="Schwessinger B."/>
            <person name="Seyer L."/>
            <person name="Sharpe T."/>
            <person name="Silvar C."/>
            <person name="Song J."/>
            <person name="Studholme D.J."/>
            <person name="Sykes S."/>
            <person name="Thines M."/>
            <person name="van de Vondervoort P.J."/>
            <person name="Phuntumart V."/>
            <person name="Wawra S."/>
            <person name="Weide R."/>
            <person name="Win J."/>
            <person name="Young C."/>
            <person name="Zhou S."/>
            <person name="Fry W."/>
            <person name="Meyers B.C."/>
            <person name="van West P."/>
            <person name="Ristaino J."/>
            <person name="Govers F."/>
            <person name="Birch P.R."/>
            <person name="Whisson S.C."/>
            <person name="Judelson H.S."/>
            <person name="Nusbaum C."/>
        </authorList>
    </citation>
    <scope>NUCLEOTIDE SEQUENCE [LARGE SCALE GENOMIC DNA]</scope>
    <source>
        <strain evidence="2">T30-4</strain>
    </source>
</reference>
<dbReference type="GeneID" id="9467144"/>
<dbReference type="OrthoDB" id="114426at2759"/>
<gene>
    <name evidence="1" type="ORF">PITG_19421</name>
</gene>
<dbReference type="OMA" id="DSWFITR"/>
<keyword evidence="2" id="KW-1185">Reference proteome</keyword>
<evidence type="ECO:0000313" key="1">
    <source>
        <dbReference type="EMBL" id="EEY70276.1"/>
    </source>
</evidence>
<organism evidence="1 2">
    <name type="scientific">Phytophthora infestans (strain T30-4)</name>
    <name type="common">Potato late blight agent</name>
    <dbReference type="NCBI Taxonomy" id="403677"/>
    <lineage>
        <taxon>Eukaryota</taxon>
        <taxon>Sar</taxon>
        <taxon>Stramenopiles</taxon>
        <taxon>Oomycota</taxon>
        <taxon>Peronosporomycetes</taxon>
        <taxon>Peronosporales</taxon>
        <taxon>Peronosporaceae</taxon>
        <taxon>Phytophthora</taxon>
    </lineage>
</organism>
<dbReference type="RefSeq" id="XP_002996962.1">
    <property type="nucleotide sequence ID" value="XM_002996916.1"/>
</dbReference>
<dbReference type="eggNOG" id="ENOG502RH2H">
    <property type="taxonomic scope" value="Eukaryota"/>
</dbReference>
<name>D0P098_PHYIT</name>
<dbReference type="VEuPathDB" id="FungiDB:PITG_19421"/>
<evidence type="ECO:0000313" key="2">
    <source>
        <dbReference type="Proteomes" id="UP000006643"/>
    </source>
</evidence>